<dbReference type="GO" id="GO:0005811">
    <property type="term" value="C:lipid droplet"/>
    <property type="evidence" value="ECO:0007669"/>
    <property type="project" value="TreeGrafter"/>
</dbReference>
<sequence length="340" mass="38019">MTQILVDLIQRARSRHMGVFHPSFNLSRCLREGLQKHLPANIHQLISGKVAISLTRVSDLENILVSDFQSKDEVVDALVCSTFVPFVSGVIPPSFRGERYVDGGATNTVPLLDAKTTITVSPFHGESDICPKVKSTNFLHVEVTKLSMRLCSENVYLLSRVLFPPDMKVLAELCFQGYIDAIRFLEESGICNRFHPCLNLSLQQPAVLAPPFETTSLEASPGVAAWPTRPERDKLLDHLHLSILLWDESILETLSPQLTIALRETFKTQGGYMSKIFNFLPVKVMSYVMLPCTLPVESAIAVVQRLVLWLPDISDDIQWLHLMTSQICSRVISHLLPTSS</sequence>
<accession>A0A8B7QJN4</accession>
<dbReference type="Gene3D" id="3.40.1090.10">
    <property type="entry name" value="Cytosolic phospholipase A2 catalytic domain"/>
    <property type="match status" value="1"/>
</dbReference>
<comment type="caution">
    <text evidence="4">Lacks conserved residue(s) required for the propagation of feature annotation.</text>
</comment>
<dbReference type="InterPro" id="IPR016035">
    <property type="entry name" value="Acyl_Trfase/lysoPLipase"/>
</dbReference>
<dbReference type="PANTHER" id="PTHR12406:SF22">
    <property type="entry name" value="1-ACYLGLYCEROL-3-PHOSPHATE O-ACYLTRANSFERASE PNPLA3"/>
    <property type="match status" value="1"/>
</dbReference>
<dbReference type="RefSeq" id="XP_019487888.1">
    <property type="nucleotide sequence ID" value="XM_019632343.1"/>
</dbReference>
<dbReference type="KEGG" id="hai:109376426"/>
<dbReference type="OrthoDB" id="197155at2759"/>
<evidence type="ECO:0000313" key="6">
    <source>
        <dbReference type="Proteomes" id="UP000694851"/>
    </source>
</evidence>
<feature type="short sequence motif" description="DGA/G" evidence="4">
    <location>
        <begin position="102"/>
        <end position="104"/>
    </location>
</feature>
<dbReference type="AlphaFoldDB" id="A0A8B7QJN4"/>
<dbReference type="PANTHER" id="PTHR12406">
    <property type="entry name" value="CALCIUM-INDEPENDENT PHOSPHOLIPASE A2 IPLA2 -RELATED"/>
    <property type="match status" value="1"/>
</dbReference>
<keyword evidence="6" id="KW-1185">Reference proteome</keyword>
<evidence type="ECO:0000256" key="2">
    <source>
        <dbReference type="ARBA" id="ARBA00022801"/>
    </source>
</evidence>
<feature type="domain" description="PNPLA" evidence="5">
    <location>
        <begin position="1"/>
        <end position="115"/>
    </location>
</feature>
<keyword evidence="2" id="KW-0378">Hydrolase</keyword>
<dbReference type="SUPFAM" id="SSF52151">
    <property type="entry name" value="FabD/lysophospholipase-like"/>
    <property type="match status" value="1"/>
</dbReference>
<dbReference type="GeneID" id="109376426"/>
<evidence type="ECO:0000256" key="4">
    <source>
        <dbReference type="PROSITE-ProRule" id="PRU01161"/>
    </source>
</evidence>
<evidence type="ECO:0000259" key="5">
    <source>
        <dbReference type="PROSITE" id="PS51635"/>
    </source>
</evidence>
<dbReference type="PROSITE" id="PS51635">
    <property type="entry name" value="PNPLA"/>
    <property type="match status" value="1"/>
</dbReference>
<dbReference type="GO" id="GO:0055088">
    <property type="term" value="P:lipid homeostasis"/>
    <property type="evidence" value="ECO:0007669"/>
    <property type="project" value="TreeGrafter"/>
</dbReference>
<reference evidence="7" key="1">
    <citation type="submission" date="2025-08" db="UniProtKB">
        <authorList>
            <consortium name="RefSeq"/>
        </authorList>
    </citation>
    <scope>IDENTIFICATION</scope>
    <source>
        <tissue evidence="7">Muscle</tissue>
    </source>
</reference>
<dbReference type="CTD" id="80339"/>
<name>A0A8B7QJN4_HIPAR</name>
<proteinExistence type="predicted"/>
<dbReference type="GO" id="GO:0019433">
    <property type="term" value="P:triglyceride catabolic process"/>
    <property type="evidence" value="ECO:0007669"/>
    <property type="project" value="TreeGrafter"/>
</dbReference>
<keyword evidence="3" id="KW-0443">Lipid metabolism</keyword>
<dbReference type="Pfam" id="PF01734">
    <property type="entry name" value="Patatin"/>
    <property type="match status" value="1"/>
</dbReference>
<dbReference type="InterPro" id="IPR033562">
    <property type="entry name" value="PLPL"/>
</dbReference>
<organism evidence="6 7">
    <name type="scientific">Hipposideros armiger</name>
    <name type="common">Great Himalayan leaf-nosed bat</name>
    <dbReference type="NCBI Taxonomy" id="186990"/>
    <lineage>
        <taxon>Eukaryota</taxon>
        <taxon>Metazoa</taxon>
        <taxon>Chordata</taxon>
        <taxon>Craniata</taxon>
        <taxon>Vertebrata</taxon>
        <taxon>Euteleostomi</taxon>
        <taxon>Mammalia</taxon>
        <taxon>Eutheria</taxon>
        <taxon>Laurasiatheria</taxon>
        <taxon>Chiroptera</taxon>
        <taxon>Yinpterochiroptera</taxon>
        <taxon>Rhinolophoidea</taxon>
        <taxon>Hipposideridae</taxon>
        <taxon>Hipposideros</taxon>
    </lineage>
</organism>
<gene>
    <name evidence="7" type="primary">PNPLA3</name>
</gene>
<dbReference type="GO" id="GO:0004806">
    <property type="term" value="F:triacylglycerol lipase activity"/>
    <property type="evidence" value="ECO:0007669"/>
    <property type="project" value="UniProtKB-EC"/>
</dbReference>
<protein>
    <recommendedName>
        <fullName evidence="1">triacylglycerol lipase</fullName>
        <ecNumber evidence="1">3.1.1.3</ecNumber>
    </recommendedName>
</protein>
<dbReference type="GO" id="GO:0016020">
    <property type="term" value="C:membrane"/>
    <property type="evidence" value="ECO:0007669"/>
    <property type="project" value="TreeGrafter"/>
</dbReference>
<evidence type="ECO:0000256" key="3">
    <source>
        <dbReference type="ARBA" id="ARBA00023098"/>
    </source>
</evidence>
<dbReference type="Proteomes" id="UP000694851">
    <property type="component" value="Unplaced"/>
</dbReference>
<dbReference type="GO" id="GO:0005737">
    <property type="term" value="C:cytoplasm"/>
    <property type="evidence" value="ECO:0007669"/>
    <property type="project" value="TreeGrafter"/>
</dbReference>
<dbReference type="FunFam" id="3.40.1090.10:FF:000003">
    <property type="entry name" value="Patatin-like phospholipase domain-containing protein 2"/>
    <property type="match status" value="1"/>
</dbReference>
<evidence type="ECO:0000256" key="1">
    <source>
        <dbReference type="ARBA" id="ARBA00013279"/>
    </source>
</evidence>
<dbReference type="EC" id="3.1.1.3" evidence="1"/>
<evidence type="ECO:0000313" key="7">
    <source>
        <dbReference type="RefSeq" id="XP_019487888.1"/>
    </source>
</evidence>
<dbReference type="InterPro" id="IPR002641">
    <property type="entry name" value="PNPLA_dom"/>
</dbReference>